<reference evidence="2 4" key="1">
    <citation type="submission" date="2015-11" db="EMBL/GenBank/DDBJ databases">
        <title>Expanding the genomic diversity of Burkholderia species for the development of highly accurate diagnostics.</title>
        <authorList>
            <person name="Sahl J."/>
            <person name="Keim P."/>
            <person name="Wagner D."/>
        </authorList>
    </citation>
    <scope>NUCLEOTIDE SEQUENCE [LARGE SCALE GENOMIC DNA]</scope>
    <source>
        <strain evidence="2 4">MSMB574WGS</strain>
    </source>
</reference>
<evidence type="ECO:0000256" key="1">
    <source>
        <dbReference type="SAM" id="Phobius"/>
    </source>
</evidence>
<sequence>MRRQGVAIIFAILGLVSWWGWAGVDIEICQRLPQRCMTSGCKEIGACPVDFWEGLGFLSAIFGPSILFYVAAVLFGSRRRNAIQWVILLSMLVAAHWLTMLSIRLI</sequence>
<reference evidence="3 5" key="2">
    <citation type="submission" date="2019-06" db="EMBL/GenBank/DDBJ databases">
        <title>Evolution of Burkholderia multivorans in the lungs of Cystic Fibrosis patients.</title>
        <authorList>
            <person name="Moreira L.M."/>
        </authorList>
    </citation>
    <scope>NUCLEOTIDE SEQUENCE [LARGE SCALE GENOMIC DNA]</scope>
    <source>
        <strain evidence="3 5">VC13239</strain>
    </source>
</reference>
<keyword evidence="1" id="KW-0472">Membrane</keyword>
<protein>
    <recommendedName>
        <fullName evidence="6">Transmembrane protein</fullName>
    </recommendedName>
</protein>
<name>A0A132F0D6_9BURK</name>
<evidence type="ECO:0000313" key="2">
    <source>
        <dbReference type="EMBL" id="KWF64821.1"/>
    </source>
</evidence>
<keyword evidence="5" id="KW-1185">Reference proteome</keyword>
<evidence type="ECO:0000313" key="3">
    <source>
        <dbReference type="EMBL" id="MDR8754226.1"/>
    </source>
</evidence>
<keyword evidence="1" id="KW-1133">Transmembrane helix</keyword>
<evidence type="ECO:0008006" key="6">
    <source>
        <dbReference type="Google" id="ProtNLM"/>
    </source>
</evidence>
<keyword evidence="1" id="KW-0812">Transmembrane</keyword>
<proteinExistence type="predicted"/>
<dbReference type="Proteomes" id="UP001248067">
    <property type="component" value="Unassembled WGS sequence"/>
</dbReference>
<evidence type="ECO:0000313" key="5">
    <source>
        <dbReference type="Proteomes" id="UP001248067"/>
    </source>
</evidence>
<dbReference type="Proteomes" id="UP000061512">
    <property type="component" value="Unassembled WGS sequence"/>
</dbReference>
<evidence type="ECO:0000313" key="4">
    <source>
        <dbReference type="Proteomes" id="UP000061512"/>
    </source>
</evidence>
<dbReference type="EMBL" id="LPJX01000040">
    <property type="protein sequence ID" value="KWF64821.1"/>
    <property type="molecule type" value="Genomic_DNA"/>
</dbReference>
<organism evidence="2 4">
    <name type="scientific">Burkholderia pseudomultivorans</name>
    <dbReference type="NCBI Taxonomy" id="1207504"/>
    <lineage>
        <taxon>Bacteria</taxon>
        <taxon>Pseudomonadati</taxon>
        <taxon>Pseudomonadota</taxon>
        <taxon>Betaproteobacteria</taxon>
        <taxon>Burkholderiales</taxon>
        <taxon>Burkholderiaceae</taxon>
        <taxon>Burkholderia</taxon>
        <taxon>Burkholderia cepacia complex</taxon>
    </lineage>
</organism>
<feature type="transmembrane region" description="Helical" evidence="1">
    <location>
        <begin position="55"/>
        <end position="75"/>
    </location>
</feature>
<accession>A0A132F0D6</accession>
<feature type="transmembrane region" description="Helical" evidence="1">
    <location>
        <begin position="82"/>
        <end position="103"/>
    </location>
</feature>
<comment type="caution">
    <text evidence="2">The sequence shown here is derived from an EMBL/GenBank/DDBJ whole genome shotgun (WGS) entry which is preliminary data.</text>
</comment>
<gene>
    <name evidence="3" type="ORF">FEQ00_02649</name>
    <name evidence="2" type="ORF">WT57_19835</name>
</gene>
<dbReference type="AlphaFoldDB" id="A0A132F0D6"/>
<dbReference type="RefSeq" id="WP_059512597.1">
    <property type="nucleotide sequence ID" value="NZ_CADFDQ010000018.1"/>
</dbReference>
<dbReference type="EMBL" id="VJSY01000017">
    <property type="protein sequence ID" value="MDR8754226.1"/>
    <property type="molecule type" value="Genomic_DNA"/>
</dbReference>